<evidence type="ECO:0000256" key="10">
    <source>
        <dbReference type="RuleBase" id="RU003915"/>
    </source>
</evidence>
<dbReference type="Pfam" id="PF00254">
    <property type="entry name" value="FKBP_C"/>
    <property type="match status" value="1"/>
</dbReference>
<evidence type="ECO:0000256" key="5">
    <source>
        <dbReference type="ARBA" id="ARBA00023110"/>
    </source>
</evidence>
<dbReference type="SUPFAM" id="SSF54534">
    <property type="entry name" value="FKBP-like"/>
    <property type="match status" value="1"/>
</dbReference>
<keyword evidence="13" id="KW-1185">Reference proteome</keyword>
<evidence type="ECO:0000256" key="1">
    <source>
        <dbReference type="ARBA" id="ARBA00000971"/>
    </source>
</evidence>
<gene>
    <name evidence="12" type="ORF">MARGE09_P2800</name>
</gene>
<dbReference type="PROSITE" id="PS50059">
    <property type="entry name" value="FKBP_PPIASE"/>
    <property type="match status" value="1"/>
</dbReference>
<dbReference type="PANTHER" id="PTHR47861">
    <property type="entry name" value="FKBP-TYPE PEPTIDYL-PROLYL CIS-TRANS ISOMERASE SLYD"/>
    <property type="match status" value="1"/>
</dbReference>
<protein>
    <recommendedName>
        <fullName evidence="10">Peptidyl-prolyl cis-trans isomerase</fullName>
        <ecNumber evidence="10">5.2.1.8</ecNumber>
    </recommendedName>
</protein>
<dbReference type="RefSeq" id="WP_236983074.1">
    <property type="nucleotide sequence ID" value="NZ_AP023086.1"/>
</dbReference>
<dbReference type="GO" id="GO:0003755">
    <property type="term" value="F:peptidyl-prolyl cis-trans isomerase activity"/>
    <property type="evidence" value="ECO:0007669"/>
    <property type="project" value="UniProtKB-UniRule"/>
</dbReference>
<proteinExistence type="inferred from homology"/>
<keyword evidence="5 9" id="KW-0697">Rotamase</keyword>
<evidence type="ECO:0000256" key="9">
    <source>
        <dbReference type="PROSITE-ProRule" id="PRU00277"/>
    </source>
</evidence>
<comment type="subcellular location">
    <subcellularLocation>
        <location evidence="2">Cytoplasm</location>
    </subcellularLocation>
</comment>
<dbReference type="NCBIfam" id="NF008008">
    <property type="entry name" value="PRK10737.1"/>
    <property type="match status" value="1"/>
</dbReference>
<evidence type="ECO:0000256" key="2">
    <source>
        <dbReference type="ARBA" id="ARBA00004496"/>
    </source>
</evidence>
<dbReference type="GO" id="GO:0005737">
    <property type="term" value="C:cytoplasm"/>
    <property type="evidence" value="ECO:0007669"/>
    <property type="project" value="UniProtKB-SubCell"/>
</dbReference>
<comment type="similarity">
    <text evidence="3 10">Belongs to the FKBP-type PPIase family.</text>
</comment>
<dbReference type="Proteomes" id="UP001320119">
    <property type="component" value="Chromosome"/>
</dbReference>
<evidence type="ECO:0000256" key="8">
    <source>
        <dbReference type="ARBA" id="ARBA00037071"/>
    </source>
</evidence>
<accession>A0AAN2BL11</accession>
<dbReference type="EC" id="5.2.1.8" evidence="10"/>
<reference evidence="12 13" key="1">
    <citation type="journal article" date="2022" name="IScience">
        <title>An ultrasensitive nanofiber-based assay for enzymatic hydrolysis and deep-sea microbial degradation of cellulose.</title>
        <authorList>
            <person name="Tsudome M."/>
            <person name="Tachioka M."/>
            <person name="Miyazaki M."/>
            <person name="Uchimura K."/>
            <person name="Tsuda M."/>
            <person name="Takaki Y."/>
            <person name="Deguchi S."/>
        </authorList>
    </citation>
    <scope>NUCLEOTIDE SEQUENCE [LARGE SCALE GENOMIC DNA]</scope>
    <source>
        <strain evidence="12 13">GE09</strain>
    </source>
</reference>
<keyword evidence="4" id="KW-0963">Cytoplasm</keyword>
<sequence>MKIANDLAVAIHYTLTDESGETIDSSAGAEPLTYLQGHANIIPGLERELEGCAVGDKKVVTVQPADGYGEHDENLVQAVPREMFSGVDSIEVGMEFQVQGPQGEQFVEVTEVSEETITVDGNHVLAGKVLNFDVEVVDVREATQEELEHGHIHGEGCSH</sequence>
<feature type="domain" description="PPIase FKBP-type" evidence="11">
    <location>
        <begin position="6"/>
        <end position="80"/>
    </location>
</feature>
<dbReference type="InterPro" id="IPR046357">
    <property type="entry name" value="PPIase_dom_sf"/>
</dbReference>
<evidence type="ECO:0000256" key="4">
    <source>
        <dbReference type="ARBA" id="ARBA00022490"/>
    </source>
</evidence>
<comment type="function">
    <text evidence="8">Also involved in hydrogenase metallocenter assembly, probably by participating in the nickel insertion step. This function in hydrogenase biosynthesis requires chaperone activity and the presence of the metal-binding domain, but not PPIase activity.</text>
</comment>
<dbReference type="GO" id="GO:0042026">
    <property type="term" value="P:protein refolding"/>
    <property type="evidence" value="ECO:0007669"/>
    <property type="project" value="UniProtKB-ARBA"/>
</dbReference>
<keyword evidence="6" id="KW-0143">Chaperone</keyword>
<dbReference type="EMBL" id="AP023086">
    <property type="protein sequence ID" value="BCD98599.1"/>
    <property type="molecule type" value="Genomic_DNA"/>
</dbReference>
<evidence type="ECO:0000313" key="12">
    <source>
        <dbReference type="EMBL" id="BCD98599.1"/>
    </source>
</evidence>
<dbReference type="KEGG" id="marq:MARGE09_P2800"/>
<dbReference type="PANTHER" id="PTHR47861:SF3">
    <property type="entry name" value="FKBP-TYPE PEPTIDYL-PROLYL CIS-TRANS ISOMERASE SLYD"/>
    <property type="match status" value="1"/>
</dbReference>
<evidence type="ECO:0000256" key="7">
    <source>
        <dbReference type="ARBA" id="ARBA00023235"/>
    </source>
</evidence>
<keyword evidence="7 9" id="KW-0413">Isomerase</keyword>
<evidence type="ECO:0000313" key="13">
    <source>
        <dbReference type="Proteomes" id="UP001320119"/>
    </source>
</evidence>
<evidence type="ECO:0000256" key="3">
    <source>
        <dbReference type="ARBA" id="ARBA00006577"/>
    </source>
</evidence>
<dbReference type="AlphaFoldDB" id="A0AAN2BL11"/>
<dbReference type="InterPro" id="IPR001179">
    <property type="entry name" value="PPIase_FKBP_dom"/>
</dbReference>
<organism evidence="12 13">
    <name type="scientific">Marinagarivorans cellulosilyticus</name>
    <dbReference type="NCBI Taxonomy" id="2721545"/>
    <lineage>
        <taxon>Bacteria</taxon>
        <taxon>Pseudomonadati</taxon>
        <taxon>Pseudomonadota</taxon>
        <taxon>Gammaproteobacteria</taxon>
        <taxon>Cellvibrionales</taxon>
        <taxon>Cellvibrionaceae</taxon>
        <taxon>Marinagarivorans</taxon>
    </lineage>
</organism>
<dbReference type="Gene3D" id="3.10.50.40">
    <property type="match status" value="1"/>
</dbReference>
<name>A0AAN2BL11_9GAMM</name>
<evidence type="ECO:0000259" key="11">
    <source>
        <dbReference type="PROSITE" id="PS50059"/>
    </source>
</evidence>
<evidence type="ECO:0000256" key="6">
    <source>
        <dbReference type="ARBA" id="ARBA00023186"/>
    </source>
</evidence>
<comment type="catalytic activity">
    <reaction evidence="1 9 10">
        <text>[protein]-peptidylproline (omega=180) = [protein]-peptidylproline (omega=0)</text>
        <dbReference type="Rhea" id="RHEA:16237"/>
        <dbReference type="Rhea" id="RHEA-COMP:10747"/>
        <dbReference type="Rhea" id="RHEA-COMP:10748"/>
        <dbReference type="ChEBI" id="CHEBI:83833"/>
        <dbReference type="ChEBI" id="CHEBI:83834"/>
        <dbReference type="EC" id="5.2.1.8"/>
    </reaction>
</comment>